<protein>
    <submittedName>
        <fullName evidence="1">Lipoprotein</fullName>
    </submittedName>
</protein>
<sequence>MTLVYPKYTGNDELDGSALYVDINENKVVNVETNSFSSKGISVIDAESGISD</sequence>
<dbReference type="EMBL" id="UFWD01000001">
    <property type="protein sequence ID" value="SUY22684.1"/>
    <property type="molecule type" value="Genomic_DNA"/>
</dbReference>
<gene>
    <name evidence="1" type="ORF">NCTC13307_01330</name>
</gene>
<dbReference type="AlphaFoldDB" id="A0A381I7D9"/>
<reference evidence="1" key="1">
    <citation type="submission" date="2018-06" db="EMBL/GenBank/DDBJ databases">
        <authorList>
            <consortium name="Pathogen Informatics"/>
            <person name="Doyle S."/>
        </authorList>
    </citation>
    <scope>NUCLEOTIDE SEQUENCE</scope>
    <source>
        <strain evidence="1">NCTC13307</strain>
    </source>
</reference>
<keyword evidence="1" id="KW-0449">Lipoprotein</keyword>
<accession>A0A381I7D9</accession>
<name>A0A381I7D9_CLODI</name>
<organism evidence="1">
    <name type="scientific">Clostridioides difficile</name>
    <name type="common">Peptoclostridium difficile</name>
    <dbReference type="NCBI Taxonomy" id="1496"/>
    <lineage>
        <taxon>Bacteria</taxon>
        <taxon>Bacillati</taxon>
        <taxon>Bacillota</taxon>
        <taxon>Clostridia</taxon>
        <taxon>Peptostreptococcales</taxon>
        <taxon>Peptostreptococcaceae</taxon>
        <taxon>Clostridioides</taxon>
    </lineage>
</organism>
<evidence type="ECO:0000313" key="1">
    <source>
        <dbReference type="EMBL" id="SUY22684.1"/>
    </source>
</evidence>
<proteinExistence type="predicted"/>